<evidence type="ECO:0000313" key="4">
    <source>
        <dbReference type="Proteomes" id="UP000434209"/>
    </source>
</evidence>
<feature type="chain" id="PRO_5030662744" evidence="2">
    <location>
        <begin position="23"/>
        <end position="111"/>
    </location>
</feature>
<dbReference type="KEGG" id="pacp:FAZ97_20970"/>
<keyword evidence="2" id="KW-0732">Signal</keyword>
<proteinExistence type="predicted"/>
<dbReference type="EMBL" id="CP046910">
    <property type="protein sequence ID" value="QGZ57384.1"/>
    <property type="molecule type" value="Genomic_DNA"/>
</dbReference>
<dbReference type="OrthoDB" id="9035269at2"/>
<evidence type="ECO:0000256" key="2">
    <source>
        <dbReference type="SAM" id="SignalP"/>
    </source>
</evidence>
<dbReference type="Proteomes" id="UP000434209">
    <property type="component" value="Chromosome 2"/>
</dbReference>
<evidence type="ECO:0000256" key="1">
    <source>
        <dbReference type="SAM" id="MobiDB-lite"/>
    </source>
</evidence>
<dbReference type="RefSeq" id="WP_158760330.1">
    <property type="nucleotide sequence ID" value="NZ_CP046910.1"/>
</dbReference>
<protein>
    <submittedName>
        <fullName evidence="3">DUF4148 domain-containing protein</fullName>
    </submittedName>
</protein>
<name>A0A7Z2JBD0_9BURK</name>
<dbReference type="AlphaFoldDB" id="A0A7Z2JBD0"/>
<organism evidence="3 4">
    <name type="scientific">Paraburkholderia acidiphila</name>
    <dbReference type="NCBI Taxonomy" id="2571747"/>
    <lineage>
        <taxon>Bacteria</taxon>
        <taxon>Pseudomonadati</taxon>
        <taxon>Pseudomonadota</taxon>
        <taxon>Betaproteobacteria</taxon>
        <taxon>Burkholderiales</taxon>
        <taxon>Burkholderiaceae</taxon>
        <taxon>Paraburkholderia</taxon>
    </lineage>
</organism>
<reference evidence="3 4" key="1">
    <citation type="submission" date="2019-12" db="EMBL/GenBank/DDBJ databases">
        <title>Paraburkholderia acidiphila 7Q-K02 sp. nov and Paraburkholderia acidisoli DHF22 sp. nov., two strains isolated from forest soil.</title>
        <authorList>
            <person name="Gao Z."/>
            <person name="Qiu L."/>
        </authorList>
    </citation>
    <scope>NUCLEOTIDE SEQUENCE [LARGE SCALE GENOMIC DNA]</scope>
    <source>
        <strain evidence="3 4">7Q-K02</strain>
    </source>
</reference>
<sequence length="111" mass="11402">MRTLIKAVAIAAVLAVPAISFAQSQGSNGPVTRAQVRNELVQLEAAGYRPSVNDLNYPNDLQRAQARVNAQNGGAVAQATGYGPATSGSSESGSRTDGAVSSYSPPVYNAH</sequence>
<feature type="compositionally biased region" description="Polar residues" evidence="1">
    <location>
        <begin position="86"/>
        <end position="104"/>
    </location>
</feature>
<dbReference type="InterPro" id="IPR025421">
    <property type="entry name" value="DUF4148"/>
</dbReference>
<dbReference type="Pfam" id="PF13663">
    <property type="entry name" value="DUF4148"/>
    <property type="match status" value="1"/>
</dbReference>
<accession>A0A7Z2JBD0</accession>
<evidence type="ECO:0000313" key="3">
    <source>
        <dbReference type="EMBL" id="QGZ57384.1"/>
    </source>
</evidence>
<keyword evidence="4" id="KW-1185">Reference proteome</keyword>
<gene>
    <name evidence="3" type="ORF">FAZ97_20970</name>
</gene>
<feature type="region of interest" description="Disordered" evidence="1">
    <location>
        <begin position="67"/>
        <end position="111"/>
    </location>
</feature>
<feature type="signal peptide" evidence="2">
    <location>
        <begin position="1"/>
        <end position="22"/>
    </location>
</feature>